<dbReference type="Pfam" id="PF00258">
    <property type="entry name" value="Flavodoxin_1"/>
    <property type="match status" value="1"/>
</dbReference>
<sequence length="157" mass="17735">MKVGIILYSQTGNTRSVANRLETALANAGHDVMLMEVMVSGNAPHLEIVEKPDPSPFDLVIFGGPVQGFNISLPMKQYLTTMPNITGKRFICFATQQLPFKWMGGERSIRSMREIVEEKGGHFVGHGVINWSRTDREARIERMLAHMMRMLEIDLMD</sequence>
<proteinExistence type="predicted"/>
<evidence type="ECO:0000313" key="2">
    <source>
        <dbReference type="EMBL" id="MBS7526245.1"/>
    </source>
</evidence>
<dbReference type="SUPFAM" id="SSF52218">
    <property type="entry name" value="Flavoproteins"/>
    <property type="match status" value="1"/>
</dbReference>
<accession>A0ABS5PM33</accession>
<dbReference type="InterPro" id="IPR008254">
    <property type="entry name" value="Flavodoxin/NO_synth"/>
</dbReference>
<gene>
    <name evidence="2" type="ORF">KHM83_06115</name>
</gene>
<protein>
    <submittedName>
        <fullName evidence="2">Flavodoxin family protein</fullName>
    </submittedName>
</protein>
<feature type="domain" description="Flavodoxin-like" evidence="1">
    <location>
        <begin position="3"/>
        <end position="151"/>
    </location>
</feature>
<reference evidence="2 3" key="1">
    <citation type="submission" date="2021-05" db="EMBL/GenBank/DDBJ databases">
        <title>Fusibacter ferrireducens sp. nov., an anaerobic, sulfur- and Fe-reducing bacterium isolated from the mangrove sediment.</title>
        <authorList>
            <person name="Qiu D."/>
        </authorList>
    </citation>
    <scope>NUCLEOTIDE SEQUENCE [LARGE SCALE GENOMIC DNA]</scope>
    <source>
        <strain evidence="2 3">DSM 12116</strain>
    </source>
</reference>
<name>A0ABS5PM33_9FIRM</name>
<dbReference type="Gene3D" id="3.40.50.360">
    <property type="match status" value="1"/>
</dbReference>
<comment type="caution">
    <text evidence="2">The sequence shown here is derived from an EMBL/GenBank/DDBJ whole genome shotgun (WGS) entry which is preliminary data.</text>
</comment>
<dbReference type="InterPro" id="IPR029039">
    <property type="entry name" value="Flavoprotein-like_sf"/>
</dbReference>
<dbReference type="RefSeq" id="WP_213236025.1">
    <property type="nucleotide sequence ID" value="NZ_JAHBCL010000008.1"/>
</dbReference>
<dbReference type="Proteomes" id="UP000746471">
    <property type="component" value="Unassembled WGS sequence"/>
</dbReference>
<dbReference type="EMBL" id="JAHBCL010000008">
    <property type="protein sequence ID" value="MBS7526245.1"/>
    <property type="molecule type" value="Genomic_DNA"/>
</dbReference>
<evidence type="ECO:0000313" key="3">
    <source>
        <dbReference type="Proteomes" id="UP000746471"/>
    </source>
</evidence>
<organism evidence="2 3">
    <name type="scientific">Fusibacter paucivorans</name>
    <dbReference type="NCBI Taxonomy" id="76009"/>
    <lineage>
        <taxon>Bacteria</taxon>
        <taxon>Bacillati</taxon>
        <taxon>Bacillota</taxon>
        <taxon>Clostridia</taxon>
        <taxon>Eubacteriales</taxon>
        <taxon>Eubacteriales Family XII. Incertae Sedis</taxon>
        <taxon>Fusibacter</taxon>
    </lineage>
</organism>
<evidence type="ECO:0000259" key="1">
    <source>
        <dbReference type="PROSITE" id="PS50902"/>
    </source>
</evidence>
<keyword evidence="3" id="KW-1185">Reference proteome</keyword>
<dbReference type="PROSITE" id="PS50902">
    <property type="entry name" value="FLAVODOXIN_LIKE"/>
    <property type="match status" value="1"/>
</dbReference>